<dbReference type="GO" id="GO:0016491">
    <property type="term" value="F:oxidoreductase activity"/>
    <property type="evidence" value="ECO:0007669"/>
    <property type="project" value="UniProtKB-KW"/>
</dbReference>
<dbReference type="InterPro" id="IPR019965">
    <property type="entry name" value="PPOX_F420-dep_Rv2061_put"/>
</dbReference>
<keyword evidence="2" id="KW-0472">Membrane</keyword>
<dbReference type="InterPro" id="IPR052019">
    <property type="entry name" value="F420H2_bilvrd_red/Heme_oxyg"/>
</dbReference>
<evidence type="ECO:0000313" key="4">
    <source>
        <dbReference type="Proteomes" id="UP001290101"/>
    </source>
</evidence>
<reference evidence="3 4" key="1">
    <citation type="submission" date="2023-12" db="EMBL/GenBank/DDBJ databases">
        <title>Micromonospora sp. nov., isolated from Atacama Desert.</title>
        <authorList>
            <person name="Carro L."/>
            <person name="Golinska P."/>
            <person name="Klenk H.-P."/>
            <person name="Goodfellow M."/>
        </authorList>
    </citation>
    <scope>NUCLEOTIDE SEQUENCE [LARGE SCALE GENOMIC DNA]</scope>
    <source>
        <strain evidence="3 4">4G53</strain>
    </source>
</reference>
<dbReference type="InterPro" id="IPR012349">
    <property type="entry name" value="Split_barrel_FMN-bd"/>
</dbReference>
<comment type="caution">
    <text evidence="3">The sequence shown here is derived from an EMBL/GenBank/DDBJ whole genome shotgun (WGS) entry which is preliminary data.</text>
</comment>
<dbReference type="Gene3D" id="2.30.110.10">
    <property type="entry name" value="Electron Transport, Fmn-binding Protein, Chain A"/>
    <property type="match status" value="1"/>
</dbReference>
<keyword evidence="2" id="KW-0812">Transmembrane</keyword>
<dbReference type="PANTHER" id="PTHR35176">
    <property type="entry name" value="HEME OXYGENASE HI_0854-RELATED"/>
    <property type="match status" value="1"/>
</dbReference>
<evidence type="ECO:0000256" key="2">
    <source>
        <dbReference type="SAM" id="Phobius"/>
    </source>
</evidence>
<dbReference type="PANTHER" id="PTHR35176:SF11">
    <property type="entry name" value="PYRIDOXAMINE 5'-PHOSPHATE OXIDASE FAMILY PROTEIN"/>
    <property type="match status" value="1"/>
</dbReference>
<name>A0ABU5JPP2_9ACTN</name>
<accession>A0ABU5JPP2</accession>
<keyword evidence="1 3" id="KW-0560">Oxidoreductase</keyword>
<keyword evidence="4" id="KW-1185">Reference proteome</keyword>
<feature type="transmembrane region" description="Helical" evidence="2">
    <location>
        <begin position="51"/>
        <end position="79"/>
    </location>
</feature>
<evidence type="ECO:0000256" key="1">
    <source>
        <dbReference type="ARBA" id="ARBA00023002"/>
    </source>
</evidence>
<protein>
    <submittedName>
        <fullName evidence="3">PPOX class F420-dependent oxidoreductase</fullName>
        <ecNumber evidence="3">1.-.-.-</ecNumber>
    </submittedName>
</protein>
<gene>
    <name evidence="3" type="ORF">U2F25_34560</name>
</gene>
<feature type="transmembrane region" description="Helical" evidence="2">
    <location>
        <begin position="100"/>
        <end position="118"/>
    </location>
</feature>
<dbReference type="RefSeq" id="WP_322443972.1">
    <property type="nucleotide sequence ID" value="NZ_JAXOTQ010000079.1"/>
</dbReference>
<dbReference type="NCBIfam" id="TIGR03666">
    <property type="entry name" value="Rv2061_F420"/>
    <property type="match status" value="1"/>
</dbReference>
<dbReference type="SUPFAM" id="SSF50475">
    <property type="entry name" value="FMN-binding split barrel"/>
    <property type="match status" value="1"/>
</dbReference>
<organism evidence="3 4">
    <name type="scientific">Micromonospora sicca</name>
    <dbReference type="NCBI Taxonomy" id="2202420"/>
    <lineage>
        <taxon>Bacteria</taxon>
        <taxon>Bacillati</taxon>
        <taxon>Actinomycetota</taxon>
        <taxon>Actinomycetes</taxon>
        <taxon>Micromonosporales</taxon>
        <taxon>Micromonosporaceae</taxon>
        <taxon>Micromonospora</taxon>
    </lineage>
</organism>
<evidence type="ECO:0000313" key="3">
    <source>
        <dbReference type="EMBL" id="MDZ5494507.1"/>
    </source>
</evidence>
<sequence length="278" mass="29367">MGMRSMVRVLVALLGLAAMVIGVWALVAPSSFSSAVDFPPSEHFVHDVGAFQLGIGVTLLLALIWSDALAVALAGYLVGGVAHTVSHAVDGDVGGSAVQTWLVLLLAVLALVALVYRLRELGSVVGYVSPSAGPSWSGFMRQKTVVLTTYKRNGTPVPTAVSIAVVGERAYVRSFEKAWKTVRLRNNPRVTVAPSSALGKPTGAAVEAVARRLSGAEYRAAGRALRRKYPLLHGVLVPLMHRLGRRKTGHTVHFELTPAPTAAPGTVTRAADVEGVRR</sequence>
<dbReference type="EMBL" id="JAXOTQ010000079">
    <property type="protein sequence ID" value="MDZ5494507.1"/>
    <property type="molecule type" value="Genomic_DNA"/>
</dbReference>
<proteinExistence type="predicted"/>
<keyword evidence="2" id="KW-1133">Transmembrane helix</keyword>
<dbReference type="EC" id="1.-.-.-" evidence="3"/>
<dbReference type="Proteomes" id="UP001290101">
    <property type="component" value="Unassembled WGS sequence"/>
</dbReference>